<evidence type="ECO:0000256" key="8">
    <source>
        <dbReference type="RuleBase" id="RU361145"/>
    </source>
</evidence>
<dbReference type="InterPro" id="IPR041719">
    <property type="entry name" value="Ferritin_prok"/>
</dbReference>
<dbReference type="EMBL" id="CP016303">
    <property type="protein sequence ID" value="ASX26446.1"/>
    <property type="molecule type" value="Genomic_DNA"/>
</dbReference>
<name>A0A249DY22_9ENTR</name>
<evidence type="ECO:0000313" key="10">
    <source>
        <dbReference type="Proteomes" id="UP000216438"/>
    </source>
</evidence>
<dbReference type="FunFam" id="1.20.1260.10:FF:000001">
    <property type="entry name" value="Non-heme ferritin"/>
    <property type="match status" value="1"/>
</dbReference>
<dbReference type="GO" id="GO:0005829">
    <property type="term" value="C:cytosol"/>
    <property type="evidence" value="ECO:0007669"/>
    <property type="project" value="TreeGrafter"/>
</dbReference>
<dbReference type="InterPro" id="IPR009040">
    <property type="entry name" value="Ferritin-like_diiron"/>
</dbReference>
<feature type="binding site" evidence="7">
    <location>
        <position position="50"/>
    </location>
    <ligand>
        <name>Fe cation</name>
        <dbReference type="ChEBI" id="CHEBI:24875"/>
        <label>1</label>
    </ligand>
</feature>
<comment type="similarity">
    <text evidence="1 8">Belongs to the ferritin family. Prokaryotic subfamily.</text>
</comment>
<proteinExistence type="inferred from homology"/>
<dbReference type="Proteomes" id="UP000216438">
    <property type="component" value="Chromosome"/>
</dbReference>
<reference evidence="10" key="1">
    <citation type="submission" date="2016-06" db="EMBL/GenBank/DDBJ databases">
        <authorList>
            <person name="Chen W."/>
            <person name="Hasegawa D.K."/>
        </authorList>
    </citation>
    <scope>NUCLEOTIDE SEQUENCE [LARGE SCALE GENOMIC DNA]</scope>
    <source>
        <strain evidence="10">MEAM1</strain>
    </source>
</reference>
<keyword evidence="4" id="KW-0560">Oxidoreductase</keyword>
<comment type="subcellular location">
    <subcellularLocation>
        <location evidence="8">Cytoplasm</location>
    </subcellularLocation>
</comment>
<dbReference type="PANTHER" id="PTHR11431:SF127">
    <property type="entry name" value="BACTERIAL NON-HEME FERRITIN"/>
    <property type="match status" value="1"/>
</dbReference>
<dbReference type="CDD" id="cd01055">
    <property type="entry name" value="Nonheme_Ferritin"/>
    <property type="match status" value="1"/>
</dbReference>
<feature type="binding site" evidence="7">
    <location>
        <position position="53"/>
    </location>
    <ligand>
        <name>Fe cation</name>
        <dbReference type="ChEBI" id="CHEBI:24875"/>
        <label>1</label>
    </ligand>
</feature>
<keyword evidence="3 7" id="KW-0479">Metal-binding</keyword>
<keyword evidence="8" id="KW-0963">Cytoplasm</keyword>
<evidence type="ECO:0000256" key="5">
    <source>
        <dbReference type="ARBA" id="ARBA00023004"/>
    </source>
</evidence>
<dbReference type="NCBIfam" id="NF007638">
    <property type="entry name" value="PRK10304.1"/>
    <property type="match status" value="1"/>
</dbReference>
<dbReference type="Gene3D" id="1.20.1260.10">
    <property type="match status" value="1"/>
</dbReference>
<evidence type="ECO:0000256" key="1">
    <source>
        <dbReference type="ARBA" id="ARBA00006950"/>
    </source>
</evidence>
<dbReference type="EC" id="1.16.3.2" evidence="8"/>
<comment type="catalytic activity">
    <reaction evidence="8">
        <text>4 Fe(2+) + O2 + 6 H2O = 4 iron(III) oxide-hydroxide + 12 H(+)</text>
        <dbReference type="Rhea" id="RHEA:11972"/>
        <dbReference type="ChEBI" id="CHEBI:15377"/>
        <dbReference type="ChEBI" id="CHEBI:15378"/>
        <dbReference type="ChEBI" id="CHEBI:15379"/>
        <dbReference type="ChEBI" id="CHEBI:29033"/>
        <dbReference type="ChEBI" id="CHEBI:78619"/>
        <dbReference type="EC" id="1.16.3.2"/>
    </reaction>
</comment>
<evidence type="ECO:0000256" key="3">
    <source>
        <dbReference type="ARBA" id="ARBA00022723"/>
    </source>
</evidence>
<dbReference type="InterPro" id="IPR009078">
    <property type="entry name" value="Ferritin-like_SF"/>
</dbReference>
<accession>A0A249DY22</accession>
<dbReference type="GO" id="GO:0042802">
    <property type="term" value="F:identical protein binding"/>
    <property type="evidence" value="ECO:0007669"/>
    <property type="project" value="UniProtKB-ARBA"/>
</dbReference>
<dbReference type="SUPFAM" id="SSF47240">
    <property type="entry name" value="Ferritin-like"/>
    <property type="match status" value="1"/>
</dbReference>
<dbReference type="Pfam" id="PF00210">
    <property type="entry name" value="Ferritin"/>
    <property type="match status" value="1"/>
</dbReference>
<dbReference type="GO" id="GO:0006826">
    <property type="term" value="P:iron ion transport"/>
    <property type="evidence" value="ECO:0007669"/>
    <property type="project" value="InterPro"/>
</dbReference>
<evidence type="ECO:0000256" key="6">
    <source>
        <dbReference type="ARBA" id="ARBA00061982"/>
    </source>
</evidence>
<dbReference type="InterPro" id="IPR001519">
    <property type="entry name" value="Ferritin"/>
</dbReference>
<comment type="subunit">
    <text evidence="6">Homooligomer of 24 subunits that assemble into a spherical protein shell (12 +/- 1 nM diameter) that can sequester at least 2000 iron atoms.</text>
</comment>
<comment type="function">
    <text evidence="8">Iron-storage protein.</text>
</comment>
<evidence type="ECO:0000313" key="9">
    <source>
        <dbReference type="EMBL" id="ASX26446.1"/>
    </source>
</evidence>
<keyword evidence="5 7" id="KW-0408">Iron</keyword>
<dbReference type="GO" id="GO:0008199">
    <property type="term" value="F:ferric iron binding"/>
    <property type="evidence" value="ECO:0007669"/>
    <property type="project" value="InterPro"/>
</dbReference>
<dbReference type="GO" id="GO:0006879">
    <property type="term" value="P:intracellular iron ion homeostasis"/>
    <property type="evidence" value="ECO:0007669"/>
    <property type="project" value="UniProtKB-KW"/>
</dbReference>
<dbReference type="RefSeq" id="WP_016857946.1">
    <property type="nucleotide sequence ID" value="NZ_CP016303.1"/>
</dbReference>
<feature type="binding site" evidence="7">
    <location>
        <position position="127"/>
    </location>
    <ligand>
        <name>Fe cation</name>
        <dbReference type="ChEBI" id="CHEBI:24875"/>
        <label>1</label>
    </ligand>
</feature>
<evidence type="ECO:0000256" key="4">
    <source>
        <dbReference type="ARBA" id="ARBA00023002"/>
    </source>
</evidence>
<dbReference type="OrthoDB" id="9801481at2"/>
<reference evidence="9 10" key="2">
    <citation type="submission" date="2017-09" db="EMBL/GenBank/DDBJ databases">
        <title>The genome of whitefly Bemisia tabaci, a global crop pest, provides novel insights into virus transmission, host adaptation and insecticide resistance.</title>
        <authorList>
            <person name="Kaur N."/>
            <person name="Kliot A."/>
            <person name="Pinheiro P.V."/>
            <person name="Luan J."/>
            <person name="Zheng Y."/>
            <person name="Liu W."/>
            <person name="Sun H."/>
            <person name="Yang X."/>
            <person name="Xu Y."/>
            <person name="Luo Y."/>
            <person name="Kruse A."/>
            <person name="Fisher T.W."/>
            <person name="Nelson D.R."/>
            <person name="Elimelech M."/>
            <person name="MacCoss M."/>
            <person name="Johnson R."/>
            <person name="Cohen E."/>
            <person name="Hunter W.B."/>
            <person name="Brown J.K."/>
            <person name="Jander G."/>
            <person name="Cilia M."/>
            <person name="Douglas A.E."/>
            <person name="Ghanim M."/>
            <person name="Simmons A.M."/>
            <person name="Wintermantel W.M."/>
            <person name="Ling K.-S."/>
            <person name="Fei Z."/>
        </authorList>
    </citation>
    <scope>NUCLEOTIDE SEQUENCE [LARGE SCALE GENOMIC DNA]</scope>
    <source>
        <strain evidence="9 10">MEAM1</strain>
    </source>
</reference>
<dbReference type="InterPro" id="IPR012347">
    <property type="entry name" value="Ferritin-like"/>
</dbReference>
<protein>
    <recommendedName>
        <fullName evidence="8">Ferritin</fullName>
        <ecNumber evidence="8">1.16.3.2</ecNumber>
    </recommendedName>
</protein>
<dbReference type="PROSITE" id="PS50905">
    <property type="entry name" value="FERRITIN_LIKE"/>
    <property type="match status" value="1"/>
</dbReference>
<dbReference type="InterPro" id="IPR008331">
    <property type="entry name" value="Ferritin_DPS_dom"/>
</dbReference>
<gene>
    <name evidence="9" type="ORF">BA171_05085</name>
</gene>
<keyword evidence="2 8" id="KW-0409">Iron storage</keyword>
<dbReference type="GO" id="GO:0004322">
    <property type="term" value="F:ferroxidase activity"/>
    <property type="evidence" value="ECO:0007669"/>
    <property type="project" value="TreeGrafter"/>
</dbReference>
<feature type="binding site" evidence="7">
    <location>
        <position position="94"/>
    </location>
    <ligand>
        <name>Fe cation</name>
        <dbReference type="ChEBI" id="CHEBI:24875"/>
        <label>1</label>
    </ligand>
</feature>
<feature type="binding site" evidence="7">
    <location>
        <position position="17"/>
    </location>
    <ligand>
        <name>Fe cation</name>
        <dbReference type="ChEBI" id="CHEBI:24875"/>
        <label>1</label>
    </ligand>
</feature>
<dbReference type="GO" id="GO:0008198">
    <property type="term" value="F:ferrous iron binding"/>
    <property type="evidence" value="ECO:0007669"/>
    <property type="project" value="TreeGrafter"/>
</dbReference>
<dbReference type="AlphaFoldDB" id="A0A249DY22"/>
<dbReference type="PANTHER" id="PTHR11431">
    <property type="entry name" value="FERRITIN"/>
    <property type="match status" value="1"/>
</dbReference>
<evidence type="ECO:0000256" key="7">
    <source>
        <dbReference type="PIRSR" id="PIRSR601519-1"/>
    </source>
</evidence>
<evidence type="ECO:0000256" key="2">
    <source>
        <dbReference type="ARBA" id="ARBA00022434"/>
    </source>
</evidence>
<sequence length="170" mass="19987">MIKDSMVKKLNQQMNLEFDSASLYLQMSAWCSYKGFEGAAIFLKRHSQEEMQHMQRIFDYLCDIGQQPIVDSVKKPQNNFESLIDLFEKTYNNEKIVSMEINNLCDLALTEKDFSTFEFLQWYVSEQHEEEKLFKSILDKLHLVGSSGEGLFLVDKELKDINEKIEKHQV</sequence>
<organism evidence="9 10">
    <name type="scientific">Candidatus Hamiltonella defensa</name>
    <name type="common">Bemisia tabaci</name>
    <dbReference type="NCBI Taxonomy" id="672795"/>
    <lineage>
        <taxon>Bacteria</taxon>
        <taxon>Pseudomonadati</taxon>
        <taxon>Pseudomonadota</taxon>
        <taxon>Gammaproteobacteria</taxon>
        <taxon>Enterobacterales</taxon>
        <taxon>Enterobacteriaceae</taxon>
        <taxon>aphid secondary symbionts</taxon>
        <taxon>Candidatus Williamhamiltonella</taxon>
    </lineage>
</organism>